<dbReference type="InParanoid" id="J0LJ99"/>
<dbReference type="InterPro" id="IPR001810">
    <property type="entry name" value="F-box_dom"/>
</dbReference>
<dbReference type="eggNOG" id="ENOG502RDZE">
    <property type="taxonomic scope" value="Eukaryota"/>
</dbReference>
<sequence>MSVEAHRAALNASFAGYFGYLSNGITDATMIKQACDEIRYFSDLALSRLILAWDRSHTRVQHLPDEILALCFALLPFRDRVWASHVSCRWRAISLANPTIWTTLDMDVPVKHSAALFNMAIDRTGNCPVDVLNCPVPVDPEEEDPVEAALIDHFHHIRTLCHDNCAIDCFTLEAPLLESIHCGSGTTSFSIFPDFLAGAVGRLKTLRFDCPVDLPTEACPPLTTVISLALYGPRSIYGSRNFNLLFSLFPALQSLSVLVMRRDCARFFPPGPIPASLRYLRLQSSEKNYDLTPHYADWRSDTISHVEISQDAAPAERFVHLVADALIIDVRCERDKTTAITALGPGSRRREIRYGGSADEQPALPASMTRVAHTLSDLHTLRIPATVLDAFVAFFTALPRLAHLEVSISEQVDDLDQLSFPWGSLAPLARLPQLQSLSLSVFCHMPPYLPSAQDARDLLAQLQGTMTPQLPDISIRGFSPAAVAEATMPQMTGGPRIVFGTLDATPGEVMITFDDAALRAQVTADYSAVAHDITDATQMGYVFDTVMDAAISTVRESMNGFNNANPINRMPAEILVACFVGLPFLDRIRASHVCRAWRAAALACPELWSDIAMGYMSKVPELLNMALPRLGADAVSVDLSVHAIDPGEIEAVDAALEPYMLRLRRVSWMAKEESAVWTLPAPRLEILDCFFDLMLTPNFLGGKANRLRSLRVRSCALPTSCAALSTVVDLHIRNMNYSTDTSSFRRLFDFFPRLQSLYLGGLEQRFADDLPTGRAPASLQELRLKAESPSGTYDLTRHYVAWDAHRIATVSLAMADVREADLEPPLRGALVLWIISPNGTGYTRVMSEHTNATFRSVRLSAVFHTRRFAQHAFAARSGLQNVHSVKISHTALESFLPLLTELSALKHVVVHIASTRVLSRAAVGTPRSADNTLGPPPRYKLDWAPLNHLRHLPRLESLTLQVSCTQYREPPPTVADAEALLNVLAVLDARSLPHVQIEGFPHIPGDVRGLRVTFHIAAGVGALPWPHVYYQAHNDRF</sequence>
<proteinExistence type="predicted"/>
<accession>J0LJ99</accession>
<dbReference type="OrthoDB" id="2777543at2759"/>
<dbReference type="SMART" id="SM00256">
    <property type="entry name" value="FBOX"/>
    <property type="match status" value="2"/>
</dbReference>
<dbReference type="InterPro" id="IPR036047">
    <property type="entry name" value="F-box-like_dom_sf"/>
</dbReference>
<dbReference type="Pfam" id="PF12937">
    <property type="entry name" value="F-box-like"/>
    <property type="match status" value="2"/>
</dbReference>
<dbReference type="SUPFAM" id="SSF52058">
    <property type="entry name" value="L domain-like"/>
    <property type="match status" value="1"/>
</dbReference>
<reference evidence="3" key="1">
    <citation type="journal article" date="2012" name="Science">
        <title>The Paleozoic origin of enzymatic lignin decomposition reconstructed from 31 fungal genomes.</title>
        <authorList>
            <person name="Floudas D."/>
            <person name="Binder M."/>
            <person name="Riley R."/>
            <person name="Barry K."/>
            <person name="Blanchette R.A."/>
            <person name="Henrissat B."/>
            <person name="Martinez A.T."/>
            <person name="Otillar R."/>
            <person name="Spatafora J.W."/>
            <person name="Yadav J.S."/>
            <person name="Aerts A."/>
            <person name="Benoit I."/>
            <person name="Boyd A."/>
            <person name="Carlson A."/>
            <person name="Copeland A."/>
            <person name="Coutinho P.M."/>
            <person name="de Vries R.P."/>
            <person name="Ferreira P."/>
            <person name="Findley K."/>
            <person name="Foster B."/>
            <person name="Gaskell J."/>
            <person name="Glotzer D."/>
            <person name="Gorecki P."/>
            <person name="Heitman J."/>
            <person name="Hesse C."/>
            <person name="Hori C."/>
            <person name="Igarashi K."/>
            <person name="Jurgens J.A."/>
            <person name="Kallen N."/>
            <person name="Kersten P."/>
            <person name="Kohler A."/>
            <person name="Kuees U."/>
            <person name="Kumar T.K.A."/>
            <person name="Kuo A."/>
            <person name="LaButti K."/>
            <person name="Larrondo L.F."/>
            <person name="Lindquist E."/>
            <person name="Ling A."/>
            <person name="Lombard V."/>
            <person name="Lucas S."/>
            <person name="Lundell T."/>
            <person name="Martin R."/>
            <person name="McLaughlin D.J."/>
            <person name="Morgenstern I."/>
            <person name="Morin E."/>
            <person name="Murat C."/>
            <person name="Nagy L.G."/>
            <person name="Nolan M."/>
            <person name="Ohm R.A."/>
            <person name="Patyshakuliyeva A."/>
            <person name="Rokas A."/>
            <person name="Ruiz-Duenas F.J."/>
            <person name="Sabat G."/>
            <person name="Salamov A."/>
            <person name="Samejima M."/>
            <person name="Schmutz J."/>
            <person name="Slot J.C."/>
            <person name="St John F."/>
            <person name="Stenlid J."/>
            <person name="Sun H."/>
            <person name="Sun S."/>
            <person name="Syed K."/>
            <person name="Tsang A."/>
            <person name="Wiebenga A."/>
            <person name="Young D."/>
            <person name="Pisabarro A."/>
            <person name="Eastwood D.C."/>
            <person name="Martin F."/>
            <person name="Cullen D."/>
            <person name="Grigoriev I.V."/>
            <person name="Hibbett D.S."/>
        </authorList>
    </citation>
    <scope>NUCLEOTIDE SEQUENCE [LARGE SCALE GENOMIC DNA]</scope>
    <source>
        <strain evidence="3">TFB10046</strain>
    </source>
</reference>
<feature type="domain" description="F-box" evidence="1">
    <location>
        <begin position="564"/>
        <end position="611"/>
    </location>
</feature>
<dbReference type="PROSITE" id="PS50181">
    <property type="entry name" value="FBOX"/>
    <property type="match status" value="1"/>
</dbReference>
<protein>
    <recommendedName>
        <fullName evidence="1">F-box domain-containing protein</fullName>
    </recommendedName>
</protein>
<dbReference type="KEGG" id="adl:AURDEDRAFT_153752"/>
<organism evidence="2 3">
    <name type="scientific">Auricularia subglabra (strain TFB-10046 / SS5)</name>
    <name type="common">White-rot fungus</name>
    <name type="synonym">Auricularia delicata (strain TFB10046)</name>
    <dbReference type="NCBI Taxonomy" id="717982"/>
    <lineage>
        <taxon>Eukaryota</taxon>
        <taxon>Fungi</taxon>
        <taxon>Dikarya</taxon>
        <taxon>Basidiomycota</taxon>
        <taxon>Agaricomycotina</taxon>
        <taxon>Agaricomycetes</taxon>
        <taxon>Auriculariales</taxon>
        <taxon>Auriculariaceae</taxon>
        <taxon>Auricularia</taxon>
    </lineage>
</organism>
<dbReference type="SUPFAM" id="SSF81383">
    <property type="entry name" value="F-box domain"/>
    <property type="match status" value="2"/>
</dbReference>
<dbReference type="Proteomes" id="UP000006514">
    <property type="component" value="Unassembled WGS sequence"/>
</dbReference>
<gene>
    <name evidence="2" type="ORF">AURDEDRAFT_153752</name>
</gene>
<evidence type="ECO:0000313" key="2">
    <source>
        <dbReference type="EMBL" id="EJD39788.1"/>
    </source>
</evidence>
<evidence type="ECO:0000259" key="1">
    <source>
        <dbReference type="PROSITE" id="PS50181"/>
    </source>
</evidence>
<dbReference type="EMBL" id="JH687810">
    <property type="protein sequence ID" value="EJD39788.1"/>
    <property type="molecule type" value="Genomic_DNA"/>
</dbReference>
<keyword evidence="3" id="KW-1185">Reference proteome</keyword>
<dbReference type="PANTHER" id="PTHR38926">
    <property type="entry name" value="F-BOX DOMAIN CONTAINING PROTEIN, EXPRESSED"/>
    <property type="match status" value="1"/>
</dbReference>
<name>J0LJ99_AURST</name>
<dbReference type="PANTHER" id="PTHR38926:SF72">
    <property type="entry name" value="IM:7136021-RELATED"/>
    <property type="match status" value="1"/>
</dbReference>
<dbReference type="AlphaFoldDB" id="J0LJ99"/>
<dbReference type="Gene3D" id="1.20.1280.50">
    <property type="match status" value="2"/>
</dbReference>
<evidence type="ECO:0000313" key="3">
    <source>
        <dbReference type="Proteomes" id="UP000006514"/>
    </source>
</evidence>